<comment type="caution">
    <text evidence="1">The sequence shown here is derived from an EMBL/GenBank/DDBJ whole genome shotgun (WGS) entry which is preliminary data.</text>
</comment>
<dbReference type="EMBL" id="QZWG01000003">
    <property type="protein sequence ID" value="RZC18453.1"/>
    <property type="molecule type" value="Genomic_DNA"/>
</dbReference>
<organism evidence="1 2">
    <name type="scientific">Glycine soja</name>
    <name type="common">Wild soybean</name>
    <dbReference type="NCBI Taxonomy" id="3848"/>
    <lineage>
        <taxon>Eukaryota</taxon>
        <taxon>Viridiplantae</taxon>
        <taxon>Streptophyta</taxon>
        <taxon>Embryophyta</taxon>
        <taxon>Tracheophyta</taxon>
        <taxon>Spermatophyta</taxon>
        <taxon>Magnoliopsida</taxon>
        <taxon>eudicotyledons</taxon>
        <taxon>Gunneridae</taxon>
        <taxon>Pentapetalae</taxon>
        <taxon>rosids</taxon>
        <taxon>fabids</taxon>
        <taxon>Fabales</taxon>
        <taxon>Fabaceae</taxon>
        <taxon>Papilionoideae</taxon>
        <taxon>50 kb inversion clade</taxon>
        <taxon>NPAAA clade</taxon>
        <taxon>indigoferoid/millettioid clade</taxon>
        <taxon>Phaseoleae</taxon>
        <taxon>Glycine</taxon>
        <taxon>Glycine subgen. Soja</taxon>
    </lineage>
</organism>
<feature type="non-terminal residue" evidence="1">
    <location>
        <position position="1"/>
    </location>
</feature>
<dbReference type="PANTHER" id="PTHR42916">
    <property type="entry name" value="2-SUCCINYL-5-ENOLPYRUVYL-6-HYDROXY-3-CYCLOHEXENE-1-CARBOXYLATE SYNTHASE"/>
    <property type="match status" value="1"/>
</dbReference>
<dbReference type="PANTHER" id="PTHR42916:SF1">
    <property type="entry name" value="PROTEIN PHYLLO, CHLOROPLASTIC"/>
    <property type="match status" value="1"/>
</dbReference>
<dbReference type="AlphaFoldDB" id="A0A445L5G7"/>
<evidence type="ECO:0000313" key="1">
    <source>
        <dbReference type="EMBL" id="RZC18453.1"/>
    </source>
</evidence>
<name>A0A445L5G7_GLYSO</name>
<gene>
    <name evidence="1" type="ORF">D0Y65_005631</name>
</gene>
<keyword evidence="2" id="KW-1185">Reference proteome</keyword>
<sequence>KNQYTCSVKHLHVKTKAELKEAMCVAQHEQMDCMVEIESSINANANFHIQGSIKDKFCLYKIREIQCSKYRIALEAPPTSTFVSDSCKEFYREGFILSLVLEEGSVGYGEVGISFMLYHVLYLALH</sequence>
<accession>A0A445L5G7</accession>
<proteinExistence type="predicted"/>
<reference evidence="1 2" key="1">
    <citation type="submission" date="2018-09" db="EMBL/GenBank/DDBJ databases">
        <title>A high-quality reference genome of wild soybean provides a powerful tool to mine soybean genomes.</title>
        <authorList>
            <person name="Xie M."/>
            <person name="Chung C.Y.L."/>
            <person name="Li M.-W."/>
            <person name="Wong F.-L."/>
            <person name="Chan T.-F."/>
            <person name="Lam H.-M."/>
        </authorList>
    </citation>
    <scope>NUCLEOTIDE SEQUENCE [LARGE SCALE GENOMIC DNA]</scope>
    <source>
        <strain evidence="2">cv. W05</strain>
        <tissue evidence="1">Hypocotyl of etiolated seedlings</tissue>
    </source>
</reference>
<evidence type="ECO:0000313" key="2">
    <source>
        <dbReference type="Proteomes" id="UP000289340"/>
    </source>
</evidence>
<protein>
    <submittedName>
        <fullName evidence="1">Protein PHYLLO, chloroplastic</fullName>
    </submittedName>
</protein>
<dbReference type="Proteomes" id="UP000289340">
    <property type="component" value="Chromosome 3"/>
</dbReference>